<organism evidence="2 3">
    <name type="scientific">Neolewinella agarilytica</name>
    <dbReference type="NCBI Taxonomy" id="478744"/>
    <lineage>
        <taxon>Bacteria</taxon>
        <taxon>Pseudomonadati</taxon>
        <taxon>Bacteroidota</taxon>
        <taxon>Saprospiria</taxon>
        <taxon>Saprospirales</taxon>
        <taxon>Lewinellaceae</taxon>
        <taxon>Neolewinella</taxon>
    </lineage>
</organism>
<dbReference type="Proteomes" id="UP000199021">
    <property type="component" value="Unassembled WGS sequence"/>
</dbReference>
<reference evidence="3" key="1">
    <citation type="submission" date="2016-10" db="EMBL/GenBank/DDBJ databases">
        <authorList>
            <person name="Varghese N."/>
            <person name="Submissions S."/>
        </authorList>
    </citation>
    <scope>NUCLEOTIDE SEQUENCE [LARGE SCALE GENOMIC DNA]</scope>
    <source>
        <strain evidence="3">DSM 24740</strain>
    </source>
</reference>
<gene>
    <name evidence="2" type="ORF">SAMN05444359_10976</name>
</gene>
<evidence type="ECO:0000313" key="3">
    <source>
        <dbReference type="Proteomes" id="UP000199021"/>
    </source>
</evidence>
<keyword evidence="3" id="KW-1185">Reference proteome</keyword>
<dbReference type="OrthoDB" id="979271at2"/>
<keyword evidence="1" id="KW-0812">Transmembrane</keyword>
<evidence type="ECO:0000313" key="2">
    <source>
        <dbReference type="EMBL" id="SEQ40593.1"/>
    </source>
</evidence>
<dbReference type="STRING" id="478744.SAMN05444359_10976"/>
<evidence type="ECO:0000256" key="1">
    <source>
        <dbReference type="SAM" id="Phobius"/>
    </source>
</evidence>
<proteinExistence type="predicted"/>
<dbReference type="SUPFAM" id="SSF48452">
    <property type="entry name" value="TPR-like"/>
    <property type="match status" value="1"/>
</dbReference>
<dbReference type="InterPro" id="IPR011990">
    <property type="entry name" value="TPR-like_helical_dom_sf"/>
</dbReference>
<accession>A0A1H9FSX1</accession>
<keyword evidence="1" id="KW-0472">Membrane</keyword>
<keyword evidence="1" id="KW-1133">Transmembrane helix</keyword>
<sequence length="250" mass="27657">MKEEDYLEIEAYLQGELSAERKAAVEERVTSDPAFATALAERRQLHEHLKAEAGEASLRATLNPMGAKYFPEREEEPAVVRQLRPAAGRSRRWWIGIAAAAAIALAVIAGGQFMGEADHYEQFAQHEPLSLTERGDSGNLATQAETAYNSGEYTDAISLLREYLVVQSDDERARLALGVSLLEEDRDEEAISLFKEIVDTNSTLAPYGNWYLALAAVKRGETAKAKDFLDLIPASDPYLTERADRLRAAL</sequence>
<protein>
    <submittedName>
        <fullName evidence="2">Tetratricopeptide repeat-containing protein</fullName>
    </submittedName>
</protein>
<name>A0A1H9FSX1_9BACT</name>
<dbReference type="RefSeq" id="WP_090167840.1">
    <property type="nucleotide sequence ID" value="NZ_FOFB01000009.1"/>
</dbReference>
<dbReference type="Gene3D" id="1.25.40.10">
    <property type="entry name" value="Tetratricopeptide repeat domain"/>
    <property type="match status" value="1"/>
</dbReference>
<dbReference type="InParanoid" id="A0A1H9FSX1"/>
<dbReference type="EMBL" id="FOFB01000009">
    <property type="protein sequence ID" value="SEQ40593.1"/>
    <property type="molecule type" value="Genomic_DNA"/>
</dbReference>
<dbReference type="AlphaFoldDB" id="A0A1H9FSX1"/>
<feature type="transmembrane region" description="Helical" evidence="1">
    <location>
        <begin position="93"/>
        <end position="114"/>
    </location>
</feature>